<dbReference type="Proteomes" id="UP000245207">
    <property type="component" value="Unassembled WGS sequence"/>
</dbReference>
<evidence type="ECO:0000256" key="4">
    <source>
        <dbReference type="ARBA" id="ARBA00022840"/>
    </source>
</evidence>
<dbReference type="GO" id="GO:0004349">
    <property type="term" value="F:glutamate 5-kinase activity"/>
    <property type="evidence" value="ECO:0007669"/>
    <property type="project" value="InterPro"/>
</dbReference>
<comment type="caution">
    <text evidence="6">The sequence shown here is derived from an EMBL/GenBank/DDBJ whole genome shotgun (WGS) entry which is preliminary data.</text>
</comment>
<evidence type="ECO:0000256" key="3">
    <source>
        <dbReference type="ARBA" id="ARBA00022777"/>
    </source>
</evidence>
<dbReference type="GO" id="GO:0005737">
    <property type="term" value="C:cytoplasm"/>
    <property type="evidence" value="ECO:0007669"/>
    <property type="project" value="InterPro"/>
</dbReference>
<evidence type="ECO:0000256" key="1">
    <source>
        <dbReference type="ARBA" id="ARBA00022679"/>
    </source>
</evidence>
<sequence>MEAVLQSRAFLNDAKRIIIKVGTSVVNENDGRLAPERLGALCAQIQALYSQGIEVILVSSGSIGVGRQHLSTRISVNSSSADLQKPQAEIDRKACATVGQISIISLYNKLFSKLDLTSAQLLMSHNDVRSPESRKQLTDTVTSLLSLEVILIFNDNDAISTTAPYESFGIHWDNDSLAALLALELKADLLMFLSDVDGLYSGPPSDPQSKLIYTYIEEKHGNTITFGDKSSLGTSGMTTKVNVAVYASQGGIPVVITS</sequence>
<keyword evidence="3" id="KW-0418">Kinase</keyword>
<evidence type="ECO:0000256" key="2">
    <source>
        <dbReference type="ARBA" id="ARBA00022741"/>
    </source>
</evidence>
<dbReference type="GO" id="GO:0004350">
    <property type="term" value="F:glutamate-5-semialdehyde dehydrogenase activity"/>
    <property type="evidence" value="ECO:0007669"/>
    <property type="project" value="TreeGrafter"/>
</dbReference>
<dbReference type="GO" id="GO:0009084">
    <property type="term" value="P:glutamine family amino acid biosynthetic process"/>
    <property type="evidence" value="ECO:0007669"/>
    <property type="project" value="UniProtKB-ARBA"/>
</dbReference>
<dbReference type="InterPro" id="IPR001057">
    <property type="entry name" value="Glu/AcGlu_kinase"/>
</dbReference>
<dbReference type="GO" id="GO:0005524">
    <property type="term" value="F:ATP binding"/>
    <property type="evidence" value="ECO:0007669"/>
    <property type="project" value="UniProtKB-KW"/>
</dbReference>
<evidence type="ECO:0000313" key="6">
    <source>
        <dbReference type="EMBL" id="PWA95082.1"/>
    </source>
</evidence>
<keyword evidence="7" id="KW-1185">Reference proteome</keyword>
<dbReference type="FunFam" id="3.40.1160.10:FF:000013">
    <property type="entry name" value="Delta-1-pyrroline-5-carboxylate synthase"/>
    <property type="match status" value="1"/>
</dbReference>
<organism evidence="6 7">
    <name type="scientific">Artemisia annua</name>
    <name type="common">Sweet wormwood</name>
    <dbReference type="NCBI Taxonomy" id="35608"/>
    <lineage>
        <taxon>Eukaryota</taxon>
        <taxon>Viridiplantae</taxon>
        <taxon>Streptophyta</taxon>
        <taxon>Embryophyta</taxon>
        <taxon>Tracheophyta</taxon>
        <taxon>Spermatophyta</taxon>
        <taxon>Magnoliopsida</taxon>
        <taxon>eudicotyledons</taxon>
        <taxon>Gunneridae</taxon>
        <taxon>Pentapetalae</taxon>
        <taxon>asterids</taxon>
        <taxon>campanulids</taxon>
        <taxon>Asterales</taxon>
        <taxon>Asteraceae</taxon>
        <taxon>Asteroideae</taxon>
        <taxon>Anthemideae</taxon>
        <taxon>Artemisiinae</taxon>
        <taxon>Artemisia</taxon>
    </lineage>
</organism>
<dbReference type="InterPro" id="IPR001048">
    <property type="entry name" value="Asp/Glu/Uridylate_kinase"/>
</dbReference>
<keyword evidence="4" id="KW-0067">ATP-binding</keyword>
<accession>A0A2U1QAX1</accession>
<reference evidence="6 7" key="1">
    <citation type="journal article" date="2018" name="Mol. Plant">
        <title>The genome of Artemisia annua provides insight into the evolution of Asteraceae family and artemisinin biosynthesis.</title>
        <authorList>
            <person name="Shen Q."/>
            <person name="Zhang L."/>
            <person name="Liao Z."/>
            <person name="Wang S."/>
            <person name="Yan T."/>
            <person name="Shi P."/>
            <person name="Liu M."/>
            <person name="Fu X."/>
            <person name="Pan Q."/>
            <person name="Wang Y."/>
            <person name="Lv Z."/>
            <person name="Lu X."/>
            <person name="Zhang F."/>
            <person name="Jiang W."/>
            <person name="Ma Y."/>
            <person name="Chen M."/>
            <person name="Hao X."/>
            <person name="Li L."/>
            <person name="Tang Y."/>
            <person name="Lv G."/>
            <person name="Zhou Y."/>
            <person name="Sun X."/>
            <person name="Brodelius P.E."/>
            <person name="Rose J.K.C."/>
            <person name="Tang K."/>
        </authorList>
    </citation>
    <scope>NUCLEOTIDE SEQUENCE [LARGE SCALE GENOMIC DNA]</scope>
    <source>
        <strain evidence="7">cv. Huhao1</strain>
        <tissue evidence="6">Leaf</tissue>
    </source>
</reference>
<evidence type="ECO:0000259" key="5">
    <source>
        <dbReference type="Pfam" id="PF00696"/>
    </source>
</evidence>
<evidence type="ECO:0000313" key="7">
    <source>
        <dbReference type="Proteomes" id="UP000245207"/>
    </source>
</evidence>
<dbReference type="InterPro" id="IPR011529">
    <property type="entry name" value="Glu_5kinase"/>
</dbReference>
<dbReference type="PANTHER" id="PTHR11063:SF8">
    <property type="entry name" value="DELTA-1-PYRROLINE-5-CARBOXYLATE SYNTHASE"/>
    <property type="match status" value="1"/>
</dbReference>
<dbReference type="OrthoDB" id="409889at2759"/>
<dbReference type="AlphaFoldDB" id="A0A2U1QAX1"/>
<protein>
    <submittedName>
        <fullName evidence="6">Aldehyde dehydrogenase, C-terminal</fullName>
    </submittedName>
</protein>
<name>A0A2U1QAX1_ARTAN</name>
<dbReference type="EMBL" id="PKPP01000266">
    <property type="protein sequence ID" value="PWA95082.1"/>
    <property type="molecule type" value="Genomic_DNA"/>
</dbReference>
<gene>
    <name evidence="6" type="ORF">CTI12_AA037160</name>
</gene>
<dbReference type="SUPFAM" id="SSF53633">
    <property type="entry name" value="Carbamate kinase-like"/>
    <property type="match status" value="1"/>
</dbReference>
<dbReference type="InterPro" id="IPR036393">
    <property type="entry name" value="AceGlu_kinase-like_sf"/>
</dbReference>
<keyword evidence="1" id="KW-0808">Transferase</keyword>
<dbReference type="PRINTS" id="PR00474">
    <property type="entry name" value="GLU5KINASE"/>
</dbReference>
<keyword evidence="2" id="KW-0547">Nucleotide-binding</keyword>
<dbReference type="STRING" id="35608.A0A2U1QAX1"/>
<dbReference type="Pfam" id="PF00696">
    <property type="entry name" value="AA_kinase"/>
    <property type="match status" value="1"/>
</dbReference>
<dbReference type="Gene3D" id="3.40.1160.10">
    <property type="entry name" value="Acetylglutamate kinase-like"/>
    <property type="match status" value="1"/>
</dbReference>
<feature type="domain" description="Aspartate/glutamate/uridylate kinase" evidence="5">
    <location>
        <begin position="15"/>
        <end position="258"/>
    </location>
</feature>
<dbReference type="PIRSF" id="PIRSF000729">
    <property type="entry name" value="GK"/>
    <property type="match status" value="1"/>
</dbReference>
<dbReference type="PANTHER" id="PTHR11063">
    <property type="entry name" value="GLUTAMATE SEMIALDEHYDE DEHYDROGENASE"/>
    <property type="match status" value="1"/>
</dbReference>
<proteinExistence type="predicted"/>